<reference evidence="1" key="1">
    <citation type="journal article" date="2020" name="Stud. Mycol.">
        <title>101 Dothideomycetes genomes: a test case for predicting lifestyles and emergence of pathogens.</title>
        <authorList>
            <person name="Haridas S."/>
            <person name="Albert R."/>
            <person name="Binder M."/>
            <person name="Bloem J."/>
            <person name="Labutti K."/>
            <person name="Salamov A."/>
            <person name="Andreopoulos B."/>
            <person name="Baker S."/>
            <person name="Barry K."/>
            <person name="Bills G."/>
            <person name="Bluhm B."/>
            <person name="Cannon C."/>
            <person name="Castanera R."/>
            <person name="Culley D."/>
            <person name="Daum C."/>
            <person name="Ezra D."/>
            <person name="Gonzalez J."/>
            <person name="Henrissat B."/>
            <person name="Kuo A."/>
            <person name="Liang C."/>
            <person name="Lipzen A."/>
            <person name="Lutzoni F."/>
            <person name="Magnuson J."/>
            <person name="Mondo S."/>
            <person name="Nolan M."/>
            <person name="Ohm R."/>
            <person name="Pangilinan J."/>
            <person name="Park H.-J."/>
            <person name="Ramirez L."/>
            <person name="Alfaro M."/>
            <person name="Sun H."/>
            <person name="Tritt A."/>
            <person name="Yoshinaga Y."/>
            <person name="Zwiers L.-H."/>
            <person name="Turgeon B."/>
            <person name="Goodwin S."/>
            <person name="Spatafora J."/>
            <person name="Crous P."/>
            <person name="Grigoriev I."/>
        </authorList>
    </citation>
    <scope>NUCLEOTIDE SEQUENCE</scope>
    <source>
        <strain evidence="1">ATCC 200398</strain>
    </source>
</reference>
<dbReference type="Proteomes" id="UP000799755">
    <property type="component" value="Unassembled WGS sequence"/>
</dbReference>
<sequence>MAIFHTIWLLAACSTLVIAGPVPQHYRNLHYPRFENTSSRVSSVLQGLPAEIPSTTHLLFTASPSLLISASSSAPVNAETPEIVITPIERSLSTVIIPAVTFKNPDGQPLQTREGQTVVLTYFIPNPPTAAPPEAPSTTSSIPPETSTNEAPVTSRAKSSQQSDTASSASTSSRSDSAKHTESALSVTSYQGPQFTYQPSGSSLGASSSQTIAKLPSATTLLSFGPSESSSTTGASRTLLEGIPNTLSFTAVPSGSGAGSPASQSSSSTGAVNPPEQLTTAPSASSVISSKIGAASSTIAESSNVAQSSIVSGSSNLTAKPSLVIVTKTEFTTVFPSTTAANNPPSSLQPSNSETNAAAASSTLVPTQSSSSAGLPTTPLPLPPVVTVTRYTTVPPSPPTSAASQAPASSKNTPASGPPASSSAVSSEPLSSQVAATSSNAPVPPPSSTPIAPLLPATTVPPPSSSAPPPEPSTSSTSESKLIVTPIPASQIFTITETVTEKETVTVGYPHSYLALIKSLAHRTISTASPAKYSIVAIQDIRGTTVEAHLAIKGIGQTLWIYQERAQPLRALQRACVILEFHCHCQVRFWSFSTGIP</sequence>
<comment type="caution">
    <text evidence="1">The sequence shown here is derived from an EMBL/GenBank/DDBJ whole genome shotgun (WGS) entry which is preliminary data.</text>
</comment>
<evidence type="ECO:0000313" key="1">
    <source>
        <dbReference type="EMBL" id="KAF2477985.1"/>
    </source>
</evidence>
<organism evidence="1 2">
    <name type="scientific">Lindgomyces ingoldianus</name>
    <dbReference type="NCBI Taxonomy" id="673940"/>
    <lineage>
        <taxon>Eukaryota</taxon>
        <taxon>Fungi</taxon>
        <taxon>Dikarya</taxon>
        <taxon>Ascomycota</taxon>
        <taxon>Pezizomycotina</taxon>
        <taxon>Dothideomycetes</taxon>
        <taxon>Pleosporomycetidae</taxon>
        <taxon>Pleosporales</taxon>
        <taxon>Lindgomycetaceae</taxon>
        <taxon>Lindgomyces</taxon>
    </lineage>
</organism>
<gene>
    <name evidence="1" type="ORF">BDR25DRAFT_348283</name>
</gene>
<protein>
    <submittedName>
        <fullName evidence="1">Uncharacterized protein</fullName>
    </submittedName>
</protein>
<evidence type="ECO:0000313" key="2">
    <source>
        <dbReference type="Proteomes" id="UP000799755"/>
    </source>
</evidence>
<name>A0ACB6RGY0_9PLEO</name>
<proteinExistence type="predicted"/>
<accession>A0ACB6RGY0</accession>
<dbReference type="EMBL" id="MU003492">
    <property type="protein sequence ID" value="KAF2477985.1"/>
    <property type="molecule type" value="Genomic_DNA"/>
</dbReference>
<keyword evidence="2" id="KW-1185">Reference proteome</keyword>